<keyword evidence="4 6" id="KW-1133">Transmembrane helix</keyword>
<feature type="transmembrane region" description="Helical" evidence="6">
    <location>
        <begin position="112"/>
        <end position="131"/>
    </location>
</feature>
<comment type="subcellular location">
    <subcellularLocation>
        <location evidence="1">Cell membrane</location>
        <topology evidence="1">Multi-pass membrane protein</topology>
    </subcellularLocation>
</comment>
<comment type="caution">
    <text evidence="7">The sequence shown here is derived from an EMBL/GenBank/DDBJ whole genome shotgun (WGS) entry which is preliminary data.</text>
</comment>
<evidence type="ECO:0000256" key="3">
    <source>
        <dbReference type="ARBA" id="ARBA00022692"/>
    </source>
</evidence>
<accession>A0ABU5IL82</accession>
<keyword evidence="5 6" id="KW-0472">Membrane</keyword>
<reference evidence="7 8" key="1">
    <citation type="submission" date="2023-11" db="EMBL/GenBank/DDBJ databases">
        <title>Draft genome of Azohydromonas lata strain H1 (DSM1123), a polyhydroxyalkanoate producer.</title>
        <authorList>
            <person name="Traversa D."/>
            <person name="D'Addabbo P."/>
            <person name="Pazzani C."/>
            <person name="Manzari C."/>
            <person name="Chiara M."/>
            <person name="Scrascia M."/>
        </authorList>
    </citation>
    <scope>NUCLEOTIDE SEQUENCE [LARGE SCALE GENOMIC DNA]</scope>
    <source>
        <strain evidence="7 8">H1</strain>
    </source>
</reference>
<feature type="transmembrane region" description="Helical" evidence="6">
    <location>
        <begin position="57"/>
        <end position="75"/>
    </location>
</feature>
<organism evidence="7 8">
    <name type="scientific">Azohydromonas lata</name>
    <dbReference type="NCBI Taxonomy" id="45677"/>
    <lineage>
        <taxon>Bacteria</taxon>
        <taxon>Pseudomonadati</taxon>
        <taxon>Pseudomonadota</taxon>
        <taxon>Betaproteobacteria</taxon>
        <taxon>Burkholderiales</taxon>
        <taxon>Sphaerotilaceae</taxon>
        <taxon>Azohydromonas</taxon>
    </lineage>
</organism>
<dbReference type="InterPro" id="IPR051461">
    <property type="entry name" value="UPF0750_membrane"/>
</dbReference>
<name>A0ABU5IL82_9BURK</name>
<dbReference type="PANTHER" id="PTHR33545:SF5">
    <property type="entry name" value="UPF0750 MEMBRANE PROTEIN YITT"/>
    <property type="match status" value="1"/>
</dbReference>
<evidence type="ECO:0000256" key="6">
    <source>
        <dbReference type="SAM" id="Phobius"/>
    </source>
</evidence>
<evidence type="ECO:0000256" key="2">
    <source>
        <dbReference type="ARBA" id="ARBA00022475"/>
    </source>
</evidence>
<evidence type="ECO:0000256" key="4">
    <source>
        <dbReference type="ARBA" id="ARBA00022989"/>
    </source>
</evidence>
<dbReference type="RefSeq" id="WP_238455795.1">
    <property type="nucleotide sequence ID" value="NZ_JAXOJX010000048.1"/>
</dbReference>
<dbReference type="EMBL" id="JAXOJX010000048">
    <property type="protein sequence ID" value="MDZ5459658.1"/>
    <property type="molecule type" value="Genomic_DNA"/>
</dbReference>
<dbReference type="Pfam" id="PF02588">
    <property type="entry name" value="YitT_membrane"/>
    <property type="match status" value="1"/>
</dbReference>
<evidence type="ECO:0000256" key="5">
    <source>
        <dbReference type="ARBA" id="ARBA00023136"/>
    </source>
</evidence>
<dbReference type="PANTHER" id="PTHR33545">
    <property type="entry name" value="UPF0750 MEMBRANE PROTEIN YITT-RELATED"/>
    <property type="match status" value="1"/>
</dbReference>
<feature type="transmembrane region" description="Helical" evidence="6">
    <location>
        <begin position="152"/>
        <end position="172"/>
    </location>
</feature>
<keyword evidence="3 6" id="KW-0812">Transmembrane</keyword>
<keyword evidence="8" id="KW-1185">Reference proteome</keyword>
<evidence type="ECO:0000256" key="1">
    <source>
        <dbReference type="ARBA" id="ARBA00004651"/>
    </source>
</evidence>
<feature type="transmembrane region" description="Helical" evidence="6">
    <location>
        <begin position="17"/>
        <end position="37"/>
    </location>
</feature>
<keyword evidence="2" id="KW-1003">Cell membrane</keyword>
<dbReference type="Proteomes" id="UP001293718">
    <property type="component" value="Unassembled WGS sequence"/>
</dbReference>
<protein>
    <submittedName>
        <fullName evidence="7">YitT family protein</fullName>
    </submittedName>
</protein>
<gene>
    <name evidence="7" type="ORF">SM757_24065</name>
</gene>
<feature type="transmembrane region" description="Helical" evidence="6">
    <location>
        <begin position="178"/>
        <end position="195"/>
    </location>
</feature>
<evidence type="ECO:0000313" key="7">
    <source>
        <dbReference type="EMBL" id="MDZ5459658.1"/>
    </source>
</evidence>
<sequence>MTSPSRALLMHRHRDDVMALLTGSLFLSFGLILFRKVGLLTGGTAGMAFLGHYASDWSFGAWFFAINLPFYVLAWRRKGMEFTLKTLVCVSAISVLSEWLPRWIGIEHVEPLFAAVMGGLLMGCGMLVLFRHQASVGGLGILALVLQERGKVNAGTFQMAVDACIVLAALAVADVQRVALSVLGAVMLNLVLALNHKPGRYMAA</sequence>
<evidence type="ECO:0000313" key="8">
    <source>
        <dbReference type="Proteomes" id="UP001293718"/>
    </source>
</evidence>
<dbReference type="InterPro" id="IPR003740">
    <property type="entry name" value="YitT"/>
</dbReference>
<proteinExistence type="predicted"/>